<keyword evidence="3" id="KW-1185">Reference proteome</keyword>
<organism evidence="2 3">
    <name type="scientific">Madurella fahalii</name>
    <dbReference type="NCBI Taxonomy" id="1157608"/>
    <lineage>
        <taxon>Eukaryota</taxon>
        <taxon>Fungi</taxon>
        <taxon>Dikarya</taxon>
        <taxon>Ascomycota</taxon>
        <taxon>Pezizomycotina</taxon>
        <taxon>Sordariomycetes</taxon>
        <taxon>Sordariomycetidae</taxon>
        <taxon>Sordariales</taxon>
        <taxon>Sordariales incertae sedis</taxon>
        <taxon>Madurella</taxon>
    </lineage>
</organism>
<dbReference type="RefSeq" id="XP_070912474.1">
    <property type="nucleotide sequence ID" value="XM_071056373.1"/>
</dbReference>
<evidence type="ECO:0000313" key="3">
    <source>
        <dbReference type="Proteomes" id="UP001628179"/>
    </source>
</evidence>
<evidence type="ECO:0000313" key="2">
    <source>
        <dbReference type="EMBL" id="GAB1310741.1"/>
    </source>
</evidence>
<comment type="caution">
    <text evidence="2">The sequence shown here is derived from an EMBL/GenBank/DDBJ whole genome shotgun (WGS) entry which is preliminary data.</text>
</comment>
<reference evidence="2 3" key="1">
    <citation type="submission" date="2024-09" db="EMBL/GenBank/DDBJ databases">
        <title>Itraconazole resistance in Madurella fahalii resulting from another homologue of gene encoding cytochrome P450 14-alpha sterol demethylase (CYP51).</title>
        <authorList>
            <person name="Yoshioka I."/>
            <person name="Fahal A.H."/>
            <person name="Kaneko S."/>
            <person name="Yaguchi T."/>
        </authorList>
    </citation>
    <scope>NUCLEOTIDE SEQUENCE [LARGE SCALE GENOMIC DNA]</scope>
    <source>
        <strain evidence="2 3">IFM 68171</strain>
    </source>
</reference>
<accession>A0ABQ0FZ10</accession>
<dbReference type="EMBL" id="BAAFSV010000001">
    <property type="protein sequence ID" value="GAB1310741.1"/>
    <property type="molecule type" value="Genomic_DNA"/>
</dbReference>
<dbReference type="GeneID" id="98171696"/>
<name>A0ABQ0FZ10_9PEZI</name>
<protein>
    <submittedName>
        <fullName evidence="2">Uncharacterized protein</fullName>
    </submittedName>
</protein>
<feature type="compositionally biased region" description="Polar residues" evidence="1">
    <location>
        <begin position="122"/>
        <end position="134"/>
    </location>
</feature>
<sequence>MVSRAVRRQFSRTLSFRPSVTSSANIGKAAEAELKPVTPEPFTIPKAVQAPVYHLPIVPDGKRTMDEVLTPSVLAKLRTTRPAAAGPLLVHLPVAEALHNAQASRTAEQITEVPPLSVLSKLRTQGQEGSTTPKKNGDDAGAGAASKTDGAADITESGNNGGSDDGEQLRPGPGSPPQMPQSLPLFLGGGPFY</sequence>
<feature type="compositionally biased region" description="Low complexity" evidence="1">
    <location>
        <begin position="139"/>
        <end position="153"/>
    </location>
</feature>
<proteinExistence type="predicted"/>
<dbReference type="Proteomes" id="UP001628179">
    <property type="component" value="Unassembled WGS sequence"/>
</dbReference>
<gene>
    <name evidence="2" type="ORF">MFIFM68171_00951</name>
</gene>
<feature type="region of interest" description="Disordered" evidence="1">
    <location>
        <begin position="122"/>
        <end position="193"/>
    </location>
</feature>
<evidence type="ECO:0000256" key="1">
    <source>
        <dbReference type="SAM" id="MobiDB-lite"/>
    </source>
</evidence>